<dbReference type="GO" id="GO:0015920">
    <property type="term" value="P:lipopolysaccharide transport"/>
    <property type="evidence" value="ECO:0007669"/>
    <property type="project" value="TreeGrafter"/>
</dbReference>
<dbReference type="PANTHER" id="PTHR30413:SF10">
    <property type="entry name" value="CAPSULE POLYSACCHARIDE EXPORT INNER-MEMBRANE PROTEIN CTRC"/>
    <property type="match status" value="1"/>
</dbReference>
<evidence type="ECO:0000256" key="2">
    <source>
        <dbReference type="ARBA" id="ARBA00022448"/>
    </source>
</evidence>
<evidence type="ECO:0000313" key="5">
    <source>
        <dbReference type="Proteomes" id="UP000305654"/>
    </source>
</evidence>
<feature type="transmembrane region" description="Helical" evidence="3">
    <location>
        <begin position="173"/>
        <end position="194"/>
    </location>
</feature>
<dbReference type="EMBL" id="VCDI01000004">
    <property type="protein sequence ID" value="TLU72229.1"/>
    <property type="molecule type" value="Genomic_DNA"/>
</dbReference>
<dbReference type="RefSeq" id="WP_138326635.1">
    <property type="nucleotide sequence ID" value="NZ_VCDI01000004.1"/>
</dbReference>
<dbReference type="PANTHER" id="PTHR30413">
    <property type="entry name" value="INNER MEMBRANE TRANSPORT PERMEASE"/>
    <property type="match status" value="1"/>
</dbReference>
<organism evidence="4 5">
    <name type="scientific">Lichenicoccus roseus</name>
    <dbReference type="NCBI Taxonomy" id="2683649"/>
    <lineage>
        <taxon>Bacteria</taxon>
        <taxon>Pseudomonadati</taxon>
        <taxon>Pseudomonadota</taxon>
        <taxon>Alphaproteobacteria</taxon>
        <taxon>Acetobacterales</taxon>
        <taxon>Acetobacteraceae</taxon>
        <taxon>Lichenicoccus</taxon>
    </lineage>
</organism>
<reference evidence="4 5" key="1">
    <citation type="submission" date="2019-05" db="EMBL/GenBank/DDBJ databases">
        <authorList>
            <person name="Pankratov T."/>
            <person name="Grouzdev D."/>
        </authorList>
    </citation>
    <scope>NUCLEOTIDE SEQUENCE [LARGE SCALE GENOMIC DNA]</scope>
    <source>
        <strain evidence="4 5">KEBCLARHB70R</strain>
    </source>
</reference>
<name>A0A5R9J5J4_9PROT</name>
<keyword evidence="3" id="KW-0812">Transmembrane</keyword>
<dbReference type="AlphaFoldDB" id="A0A5R9J5J4"/>
<keyword evidence="5" id="KW-1185">Reference proteome</keyword>
<protein>
    <submittedName>
        <fullName evidence="4">ABC transporter permease</fullName>
    </submittedName>
</protein>
<dbReference type="Proteomes" id="UP000305654">
    <property type="component" value="Unassembled WGS sequence"/>
</dbReference>
<sequence length="319" mass="34756">MTASTVRAVGDGHVARDRRIGYATAMEALDVVERAGAALPASWQGTGLLIDAGGGTAARRQAVGRDLVDGFKLWRLAISLGWLDIKLRYRGSALGPFWLTLSGAVMVGSMGLIYGRLFAMNLHEYLPFLALSMILWQSFIGGLTTDACTVFLDAETMIRAMRMPFTVQVLRCVARNVIVLLHNLVVPIGVFAIFDTWPGWVALQSLPGLVLWVADGIAAGFLLGSLCARFRDIPPIVGSIMQIAFYITPIVWKPSQLGAHGWWLPINPFDTLLEIVRSPLLGAPAGLLAWGSALGYSLLLWLVALLIFTRARPRLAFWV</sequence>
<feature type="transmembrane region" description="Helical" evidence="3">
    <location>
        <begin position="97"/>
        <end position="119"/>
    </location>
</feature>
<evidence type="ECO:0000256" key="3">
    <source>
        <dbReference type="SAM" id="Phobius"/>
    </source>
</evidence>
<evidence type="ECO:0000256" key="1">
    <source>
        <dbReference type="ARBA" id="ARBA00007783"/>
    </source>
</evidence>
<comment type="caution">
    <text evidence="4">The sequence shown here is derived from an EMBL/GenBank/DDBJ whole genome shotgun (WGS) entry which is preliminary data.</text>
</comment>
<proteinExistence type="inferred from homology"/>
<evidence type="ECO:0000313" key="4">
    <source>
        <dbReference type="EMBL" id="TLU72229.1"/>
    </source>
</evidence>
<accession>A0A5R9J5J4</accession>
<feature type="transmembrane region" description="Helical" evidence="3">
    <location>
        <begin position="206"/>
        <end position="226"/>
    </location>
</feature>
<dbReference type="OrthoDB" id="9796017at2"/>
<feature type="transmembrane region" description="Helical" evidence="3">
    <location>
        <begin position="233"/>
        <end position="252"/>
    </location>
</feature>
<feature type="transmembrane region" description="Helical" evidence="3">
    <location>
        <begin position="125"/>
        <end position="152"/>
    </location>
</feature>
<gene>
    <name evidence="4" type="ORF">FE263_14070</name>
</gene>
<feature type="transmembrane region" description="Helical" evidence="3">
    <location>
        <begin position="287"/>
        <end position="308"/>
    </location>
</feature>
<keyword evidence="2" id="KW-0813">Transport</keyword>
<keyword evidence="3" id="KW-0472">Membrane</keyword>
<comment type="similarity">
    <text evidence="1">Belongs to the ABC-2 integral membrane protein family.</text>
</comment>
<keyword evidence="3" id="KW-1133">Transmembrane helix</keyword>